<name>A0AAN8UIH2_9MAGN</name>
<dbReference type="InterPro" id="IPR001087">
    <property type="entry name" value="GDSL"/>
</dbReference>
<dbReference type="AlphaFoldDB" id="A0AAN8UIH2"/>
<protein>
    <submittedName>
        <fullName evidence="4">GDSL lipase/esterase</fullName>
    </submittedName>
</protein>
<accession>A0AAN8UIH2</accession>
<dbReference type="CDD" id="cd01837">
    <property type="entry name" value="SGNH_plant_lipase_like"/>
    <property type="match status" value="1"/>
</dbReference>
<evidence type="ECO:0000256" key="3">
    <source>
        <dbReference type="SAM" id="SignalP"/>
    </source>
</evidence>
<sequence>MERKCFSFLISSLILCLVFTPSFCLNDSKQKEKRAVFFLFGDSLLDAGNNNYINTTTLDQANFWPYGETYFKVPTGRFCDGRLLSDFIAEYANLPLIPPVLQPGKSNFYYGANFASAGAGALVETFQGAVINLKTQLKYFMKIKARLRHYLGYIKAETTLAKGVYLFSIGTNDYMNPFLTNSSVLDHYSKSQYVGMVIGNLSTALMEIYKSGGRKFGFLNLGDLGCLPGLRILIPENKSGCLEEVTMLAKLHNKALAKLLLTLESHLVGFKYSYYNFNDDLRDRTIRPSRYGFREGKAACCGTGKYRGVFSCGGRRLVQEFQLCEHPKQYVFWDSYHLTETANEQLADQMWKGSRYIVGPYNLKQLFQDL</sequence>
<dbReference type="PROSITE" id="PS01098">
    <property type="entry name" value="LIPASE_GDSL_SER"/>
    <property type="match status" value="1"/>
</dbReference>
<feature type="signal peptide" evidence="3">
    <location>
        <begin position="1"/>
        <end position="24"/>
    </location>
</feature>
<evidence type="ECO:0000313" key="5">
    <source>
        <dbReference type="Proteomes" id="UP001370490"/>
    </source>
</evidence>
<organism evidence="4 5">
    <name type="scientific">Dillenia turbinata</name>
    <dbReference type="NCBI Taxonomy" id="194707"/>
    <lineage>
        <taxon>Eukaryota</taxon>
        <taxon>Viridiplantae</taxon>
        <taxon>Streptophyta</taxon>
        <taxon>Embryophyta</taxon>
        <taxon>Tracheophyta</taxon>
        <taxon>Spermatophyta</taxon>
        <taxon>Magnoliopsida</taxon>
        <taxon>eudicotyledons</taxon>
        <taxon>Gunneridae</taxon>
        <taxon>Pentapetalae</taxon>
        <taxon>Dilleniales</taxon>
        <taxon>Dilleniaceae</taxon>
        <taxon>Dillenia</taxon>
    </lineage>
</organism>
<dbReference type="GO" id="GO:0006629">
    <property type="term" value="P:lipid metabolic process"/>
    <property type="evidence" value="ECO:0007669"/>
    <property type="project" value="InterPro"/>
</dbReference>
<evidence type="ECO:0000256" key="2">
    <source>
        <dbReference type="ARBA" id="ARBA00022729"/>
    </source>
</evidence>
<reference evidence="4 5" key="1">
    <citation type="submission" date="2023-12" db="EMBL/GenBank/DDBJ databases">
        <title>A high-quality genome assembly for Dillenia turbinata (Dilleniales).</title>
        <authorList>
            <person name="Chanderbali A."/>
        </authorList>
    </citation>
    <scope>NUCLEOTIDE SEQUENCE [LARGE SCALE GENOMIC DNA]</scope>
    <source>
        <strain evidence="4">LSX21</strain>
        <tissue evidence="4">Leaf</tissue>
    </source>
</reference>
<dbReference type="PANTHER" id="PTHR45966:SF4">
    <property type="entry name" value="GDSL ESTERASE_LIPASE 5"/>
    <property type="match status" value="1"/>
</dbReference>
<comment type="similarity">
    <text evidence="1">Belongs to the 'GDSL' lipolytic enzyme family.</text>
</comment>
<feature type="chain" id="PRO_5042998124" evidence="3">
    <location>
        <begin position="25"/>
        <end position="370"/>
    </location>
</feature>
<dbReference type="PANTHER" id="PTHR45966">
    <property type="entry name" value="GDSL-LIKE LIPASE/ACYLHYDROLASE"/>
    <property type="match status" value="1"/>
</dbReference>
<dbReference type="Pfam" id="PF00657">
    <property type="entry name" value="Lipase_GDSL"/>
    <property type="match status" value="1"/>
</dbReference>
<keyword evidence="5" id="KW-1185">Reference proteome</keyword>
<dbReference type="InterPro" id="IPR008265">
    <property type="entry name" value="Lipase_GDSL_AS"/>
</dbReference>
<dbReference type="EMBL" id="JBAMMX010000025">
    <property type="protein sequence ID" value="KAK6914634.1"/>
    <property type="molecule type" value="Genomic_DNA"/>
</dbReference>
<evidence type="ECO:0000313" key="4">
    <source>
        <dbReference type="EMBL" id="KAK6914634.1"/>
    </source>
</evidence>
<dbReference type="Gene3D" id="3.40.50.1110">
    <property type="entry name" value="SGNH hydrolase"/>
    <property type="match status" value="1"/>
</dbReference>
<dbReference type="InterPro" id="IPR035669">
    <property type="entry name" value="SGNH_plant_lipase-like"/>
</dbReference>
<dbReference type="InterPro" id="IPR036514">
    <property type="entry name" value="SGNH_hydro_sf"/>
</dbReference>
<keyword evidence="2 3" id="KW-0732">Signal</keyword>
<proteinExistence type="inferred from homology"/>
<dbReference type="Proteomes" id="UP001370490">
    <property type="component" value="Unassembled WGS sequence"/>
</dbReference>
<dbReference type="InterPro" id="IPR044552">
    <property type="entry name" value="GLIP1-5/GLL25"/>
</dbReference>
<comment type="caution">
    <text evidence="4">The sequence shown here is derived from an EMBL/GenBank/DDBJ whole genome shotgun (WGS) entry which is preliminary data.</text>
</comment>
<gene>
    <name evidence="4" type="ORF">RJ641_019751</name>
</gene>
<evidence type="ECO:0000256" key="1">
    <source>
        <dbReference type="ARBA" id="ARBA00008668"/>
    </source>
</evidence>
<dbReference type="GO" id="GO:0016298">
    <property type="term" value="F:lipase activity"/>
    <property type="evidence" value="ECO:0007669"/>
    <property type="project" value="InterPro"/>
</dbReference>